<dbReference type="EMBL" id="FXAZ01000004">
    <property type="protein sequence ID" value="SMG48693.1"/>
    <property type="molecule type" value="Genomic_DNA"/>
</dbReference>
<evidence type="ECO:0008006" key="4">
    <source>
        <dbReference type="Google" id="ProtNLM"/>
    </source>
</evidence>
<proteinExistence type="predicted"/>
<dbReference type="Pfam" id="PF10066">
    <property type="entry name" value="DUF2304"/>
    <property type="match status" value="1"/>
</dbReference>
<name>A0A1X7L5Q7_9BACL</name>
<gene>
    <name evidence="2" type="ORF">SAMN06295960_2978</name>
</gene>
<protein>
    <recommendedName>
        <fullName evidence="4">DUF2304 domain-containing protein</fullName>
    </recommendedName>
</protein>
<organism evidence="2 3">
    <name type="scientific">Paenibacillus aquistagni</name>
    <dbReference type="NCBI Taxonomy" id="1852522"/>
    <lineage>
        <taxon>Bacteria</taxon>
        <taxon>Bacillati</taxon>
        <taxon>Bacillota</taxon>
        <taxon>Bacilli</taxon>
        <taxon>Bacillales</taxon>
        <taxon>Paenibacillaceae</taxon>
        <taxon>Paenibacillus</taxon>
    </lineage>
</organism>
<dbReference type="InterPro" id="IPR019277">
    <property type="entry name" value="DUF2304"/>
</dbReference>
<reference evidence="2 3" key="1">
    <citation type="submission" date="2017-04" db="EMBL/GenBank/DDBJ databases">
        <authorList>
            <person name="Afonso C.L."/>
            <person name="Miller P.J."/>
            <person name="Scott M.A."/>
            <person name="Spackman E."/>
            <person name="Goraichik I."/>
            <person name="Dimitrov K.M."/>
            <person name="Suarez D.L."/>
            <person name="Swayne D.E."/>
        </authorList>
    </citation>
    <scope>NUCLEOTIDE SEQUENCE [LARGE SCALE GENOMIC DNA]</scope>
    <source>
        <strain evidence="2 3">11</strain>
    </source>
</reference>
<evidence type="ECO:0000313" key="3">
    <source>
        <dbReference type="Proteomes" id="UP000193834"/>
    </source>
</evidence>
<dbReference type="AlphaFoldDB" id="A0A1X7L5Q7"/>
<evidence type="ECO:0000313" key="2">
    <source>
        <dbReference type="EMBL" id="SMG48693.1"/>
    </source>
</evidence>
<dbReference type="Proteomes" id="UP000193834">
    <property type="component" value="Unassembled WGS sequence"/>
</dbReference>
<feature type="transmembrane region" description="Helical" evidence="1">
    <location>
        <begin position="6"/>
        <end position="24"/>
    </location>
</feature>
<keyword evidence="1" id="KW-0812">Transmembrane</keyword>
<accession>A0A1X7L5Q7</accession>
<feature type="transmembrane region" description="Helical" evidence="1">
    <location>
        <begin position="65"/>
        <end position="85"/>
    </location>
</feature>
<dbReference type="OrthoDB" id="677868at2"/>
<keyword evidence="1" id="KW-0472">Membrane</keyword>
<keyword evidence="3" id="KW-1185">Reference proteome</keyword>
<sequence length="156" mass="18117">MTPNIFLFSFYISLVFGATLFYLIRKQKLKEQYALLWLLLSVLMMILSLFPSILDDLARLIHIDYAPSLLYLLSVIGILFILLHLTMAVSAMTQRNVTLVQTVALQERKIQELIKQQERIEQKVWIENQVLLKMMRSEEQQVDEENPASPCVEVSS</sequence>
<evidence type="ECO:0000256" key="1">
    <source>
        <dbReference type="SAM" id="Phobius"/>
    </source>
</evidence>
<keyword evidence="1" id="KW-1133">Transmembrane helix</keyword>
<dbReference type="RefSeq" id="WP_085495319.1">
    <property type="nucleotide sequence ID" value="NZ_FXAZ01000004.1"/>
</dbReference>
<dbReference type="STRING" id="1852522.SAMN06295960_2978"/>
<feature type="transmembrane region" description="Helical" evidence="1">
    <location>
        <begin position="33"/>
        <end position="53"/>
    </location>
</feature>